<organism evidence="2 3">
    <name type="scientific">Micractinium conductrix</name>
    <dbReference type="NCBI Taxonomy" id="554055"/>
    <lineage>
        <taxon>Eukaryota</taxon>
        <taxon>Viridiplantae</taxon>
        <taxon>Chlorophyta</taxon>
        <taxon>core chlorophytes</taxon>
        <taxon>Trebouxiophyceae</taxon>
        <taxon>Chlorellales</taxon>
        <taxon>Chlorellaceae</taxon>
        <taxon>Chlorella clade</taxon>
        <taxon>Micractinium</taxon>
    </lineage>
</organism>
<dbReference type="AlphaFoldDB" id="A0A2P6V6F6"/>
<gene>
    <name evidence="2" type="ORF">C2E20_6927</name>
</gene>
<proteinExistence type="predicted"/>
<protein>
    <submittedName>
        <fullName evidence="1">Transcriptional Fis family isoform A</fullName>
    </submittedName>
    <submittedName>
        <fullName evidence="2">Transcriptional Fis family isoform B</fullName>
    </submittedName>
</protein>
<evidence type="ECO:0000313" key="3">
    <source>
        <dbReference type="Proteomes" id="UP000239649"/>
    </source>
</evidence>
<reference evidence="2" key="2">
    <citation type="submission" date="2018-02" db="EMBL/GenBank/DDBJ databases">
        <authorList>
            <person name="Cohen D.B."/>
            <person name="Kent A.D."/>
        </authorList>
    </citation>
    <scope>NUCLEOTIDE SEQUENCE</scope>
    <source>
        <strain evidence="2">SAG 241.80</strain>
    </source>
</reference>
<keyword evidence="3" id="KW-1185">Reference proteome</keyword>
<dbReference type="EMBL" id="LHPF02000025">
    <property type="protein sequence ID" value="PSC69672.1"/>
    <property type="molecule type" value="Genomic_DNA"/>
</dbReference>
<evidence type="ECO:0000313" key="1">
    <source>
        <dbReference type="EMBL" id="PSC69672.1"/>
    </source>
</evidence>
<sequence>MPLLALGQGGDGGGVGDGVAAQGRAQALHALEYLKRLQRWRRCLLTSFVRPEHAGGVEGVPARLEGGAQQRAAHLAAALARVEQGGGQLPHVHRRLAPAAIRVIRQNRRG</sequence>
<dbReference type="Proteomes" id="UP000239649">
    <property type="component" value="Unassembled WGS sequence"/>
</dbReference>
<evidence type="ECO:0000313" key="2">
    <source>
        <dbReference type="EMBL" id="PSC69673.1"/>
    </source>
</evidence>
<reference evidence="2 3" key="1">
    <citation type="journal article" date="2018" name="Plant J.">
        <title>Genome sequences of Chlorella sorokiniana UTEX 1602 and Micractinium conductrix SAG 241.80: implications to maltose excretion by a green alga.</title>
        <authorList>
            <person name="Arriola M.B."/>
            <person name="Velmurugan N."/>
            <person name="Zhang Y."/>
            <person name="Plunkett M.H."/>
            <person name="Hondzo H."/>
            <person name="Barney B.M."/>
        </authorList>
    </citation>
    <scope>NUCLEOTIDE SEQUENCE [LARGE SCALE GENOMIC DNA]</scope>
    <source>
        <strain evidence="2 3">SAG 241.80</strain>
    </source>
</reference>
<name>A0A2P6V6F6_9CHLO</name>
<comment type="caution">
    <text evidence="2">The sequence shown here is derived from an EMBL/GenBank/DDBJ whole genome shotgun (WGS) entry which is preliminary data.</text>
</comment>
<dbReference type="EMBL" id="LHPF02000025">
    <property type="protein sequence ID" value="PSC69673.1"/>
    <property type="molecule type" value="Genomic_DNA"/>
</dbReference>
<accession>A0A2P6V6F6</accession>